<dbReference type="AlphaFoldDB" id="A0A1X9NI90"/>
<dbReference type="SUPFAM" id="SSF53474">
    <property type="entry name" value="alpha/beta-Hydrolases"/>
    <property type="match status" value="1"/>
</dbReference>
<dbReference type="EMBL" id="CP019343">
    <property type="protein sequence ID" value="ARN73703.1"/>
    <property type="molecule type" value="Genomic_DNA"/>
</dbReference>
<dbReference type="PANTHER" id="PTHR11614">
    <property type="entry name" value="PHOSPHOLIPASE-RELATED"/>
    <property type="match status" value="1"/>
</dbReference>
<feature type="domain" description="Serine aminopeptidase S33" evidence="1">
    <location>
        <begin position="70"/>
        <end position="294"/>
    </location>
</feature>
<reference evidence="2 3" key="1">
    <citation type="submission" date="2016-11" db="EMBL/GenBank/DDBJ databases">
        <title>Trade-off between light-utilization and light-protection in marine flavobacteria.</title>
        <authorList>
            <person name="Kumagai Y."/>
        </authorList>
    </citation>
    <scope>NUCLEOTIDE SEQUENCE [LARGE SCALE GENOMIC DNA]</scope>
    <source>
        <strain evidence="2 3">NBRC 107125</strain>
    </source>
</reference>
<evidence type="ECO:0000259" key="1">
    <source>
        <dbReference type="Pfam" id="PF12146"/>
    </source>
</evidence>
<name>A0A1X9NI90_9GAMM</name>
<dbReference type="InterPro" id="IPR051044">
    <property type="entry name" value="MAG_DAG_Lipase"/>
</dbReference>
<gene>
    <name evidence="2" type="ORF">BST96_05995</name>
</gene>
<proteinExistence type="predicted"/>
<dbReference type="Gene3D" id="3.40.50.1820">
    <property type="entry name" value="alpha/beta hydrolase"/>
    <property type="match status" value="1"/>
</dbReference>
<dbReference type="OrthoDB" id="5614837at2"/>
<evidence type="ECO:0000313" key="3">
    <source>
        <dbReference type="Proteomes" id="UP000193450"/>
    </source>
</evidence>
<dbReference type="InterPro" id="IPR022742">
    <property type="entry name" value="Hydrolase_4"/>
</dbReference>
<sequence length="313" mass="35736">MNLDALVANIKSLDPTRPPATSDAERDYFRFYGINFEENNDHIVHHFGHIACDRFDIVAHYFENRLAVETCFIVHGFYDHAGLYRHIIDYCLKRNFSVVIYDLPGHGLSAGTQASIDSFNDYQIVLANILVFFKDVAPRPWKAIGQSTGSAILMDFLIAGGNKILPKTVLLAPLVRPRGWLVSKLVHSVAKLFLKQIKRNYLDSSHDHKFLDFVKNKDPLQSPVLPLQWVSALRKWIPHFLASGVSQAKPLVIQGKEDTTVDWPYNLTLIQKKFPDRKTFYLKNAKHHLANETEDSLQTMFSAMDIYFDVYGG</sequence>
<organism evidence="2 3">
    <name type="scientific">Oceanicoccus sagamiensis</name>
    <dbReference type="NCBI Taxonomy" id="716816"/>
    <lineage>
        <taxon>Bacteria</taxon>
        <taxon>Pseudomonadati</taxon>
        <taxon>Pseudomonadota</taxon>
        <taxon>Gammaproteobacteria</taxon>
        <taxon>Cellvibrionales</taxon>
        <taxon>Spongiibacteraceae</taxon>
        <taxon>Oceanicoccus</taxon>
    </lineage>
</organism>
<evidence type="ECO:0000313" key="2">
    <source>
        <dbReference type="EMBL" id="ARN73703.1"/>
    </source>
</evidence>
<dbReference type="InterPro" id="IPR029058">
    <property type="entry name" value="AB_hydrolase_fold"/>
</dbReference>
<dbReference type="Pfam" id="PF12146">
    <property type="entry name" value="Hydrolase_4"/>
    <property type="match status" value="1"/>
</dbReference>
<dbReference type="Proteomes" id="UP000193450">
    <property type="component" value="Chromosome"/>
</dbReference>
<dbReference type="KEGG" id="osg:BST96_05995"/>
<dbReference type="STRING" id="716816.BST96_05995"/>
<keyword evidence="3" id="KW-1185">Reference proteome</keyword>
<dbReference type="RefSeq" id="WP_085757819.1">
    <property type="nucleotide sequence ID" value="NZ_CP019343.1"/>
</dbReference>
<protein>
    <recommendedName>
        <fullName evidence="1">Serine aminopeptidase S33 domain-containing protein</fullName>
    </recommendedName>
</protein>
<accession>A0A1X9NI90</accession>